<dbReference type="AlphaFoldDB" id="A0ABD5X0A8"/>
<feature type="domain" description="D-isomer specific 2-hydroxyacid dehydrogenase NAD-binding" evidence="6">
    <location>
        <begin position="109"/>
        <end position="285"/>
    </location>
</feature>
<dbReference type="SUPFAM" id="SSF51735">
    <property type="entry name" value="NAD(P)-binding Rossmann-fold domains"/>
    <property type="match status" value="1"/>
</dbReference>
<dbReference type="InterPro" id="IPR036291">
    <property type="entry name" value="NAD(P)-bd_dom_sf"/>
</dbReference>
<dbReference type="Proteomes" id="UP001596388">
    <property type="component" value="Unassembled WGS sequence"/>
</dbReference>
<keyword evidence="2 4" id="KW-0560">Oxidoreductase</keyword>
<gene>
    <name evidence="7" type="ORF">ACFQKD_11720</name>
</gene>
<feature type="domain" description="D-isomer specific 2-hydroxyacid dehydrogenase catalytic" evidence="5">
    <location>
        <begin position="8"/>
        <end position="316"/>
    </location>
</feature>
<evidence type="ECO:0000259" key="6">
    <source>
        <dbReference type="Pfam" id="PF02826"/>
    </source>
</evidence>
<dbReference type="PANTHER" id="PTHR43761">
    <property type="entry name" value="D-ISOMER SPECIFIC 2-HYDROXYACID DEHYDROGENASE FAMILY PROTEIN (AFU_ORTHOLOGUE AFUA_1G13630)"/>
    <property type="match status" value="1"/>
</dbReference>
<sequence>MTDRDRLVVVSDDPKYDADRIGEMLGCRVETADLSTPALLREHAADADAVVVNVDSSVPGDVLADLDLSVVARGAVGVDGVDVAAAADHGVQVVHAPDYCLDEVADHAVALLTALARGVPAYAARAEAGSWDWEPPYPIARLADCTVGLVSFGPIARRFADRIAPLVDDVVATDPYVDDEAFYERDVERVEVDELWRRADHVSVHAPLTDETEGMVDDDAFTSLPSHAVVVNTGRGGVVDEDDLLAALEAGDIAAAGLDVLAEEPPAADHPLFGREDVVVTPHVGWYSGAADRDLNESIARDIGRVFRGEEPLGLVDPEADWL</sequence>
<evidence type="ECO:0000313" key="8">
    <source>
        <dbReference type="Proteomes" id="UP001596388"/>
    </source>
</evidence>
<dbReference type="InterPro" id="IPR006139">
    <property type="entry name" value="D-isomer_2_OHA_DH_cat_dom"/>
</dbReference>
<evidence type="ECO:0000256" key="1">
    <source>
        <dbReference type="ARBA" id="ARBA00005854"/>
    </source>
</evidence>
<name>A0ABD5X0A8_9EURY</name>
<dbReference type="GO" id="GO:0016491">
    <property type="term" value="F:oxidoreductase activity"/>
    <property type="evidence" value="ECO:0007669"/>
    <property type="project" value="UniProtKB-KW"/>
</dbReference>
<protein>
    <submittedName>
        <fullName evidence="7">C-terminal binding protein</fullName>
    </submittedName>
</protein>
<dbReference type="InterPro" id="IPR006140">
    <property type="entry name" value="D-isomer_DH_NAD-bd"/>
</dbReference>
<dbReference type="RefSeq" id="WP_276237534.1">
    <property type="nucleotide sequence ID" value="NZ_CP119989.1"/>
</dbReference>
<evidence type="ECO:0000259" key="5">
    <source>
        <dbReference type="Pfam" id="PF00389"/>
    </source>
</evidence>
<comment type="similarity">
    <text evidence="1 4">Belongs to the D-isomer specific 2-hydroxyacid dehydrogenase family.</text>
</comment>
<dbReference type="InterPro" id="IPR050418">
    <property type="entry name" value="D-iso_2-hydroxyacid_DH_PdxB"/>
</dbReference>
<accession>A0ABD5X0A8</accession>
<evidence type="ECO:0000313" key="7">
    <source>
        <dbReference type="EMBL" id="MFC7097973.1"/>
    </source>
</evidence>
<dbReference type="CDD" id="cd05299">
    <property type="entry name" value="CtBP_dh"/>
    <property type="match status" value="1"/>
</dbReference>
<dbReference type="PANTHER" id="PTHR43761:SF1">
    <property type="entry name" value="D-ISOMER SPECIFIC 2-HYDROXYACID DEHYDROGENASE CATALYTIC DOMAIN-CONTAINING PROTEIN-RELATED"/>
    <property type="match status" value="1"/>
</dbReference>
<dbReference type="EMBL" id="JBHTAG010000003">
    <property type="protein sequence ID" value="MFC7097973.1"/>
    <property type="molecule type" value="Genomic_DNA"/>
</dbReference>
<dbReference type="Pfam" id="PF02826">
    <property type="entry name" value="2-Hacid_dh_C"/>
    <property type="match status" value="1"/>
</dbReference>
<evidence type="ECO:0000256" key="2">
    <source>
        <dbReference type="ARBA" id="ARBA00023002"/>
    </source>
</evidence>
<organism evidence="7 8">
    <name type="scientific">Halobaculum marinum</name>
    <dbReference type="NCBI Taxonomy" id="3031996"/>
    <lineage>
        <taxon>Archaea</taxon>
        <taxon>Methanobacteriati</taxon>
        <taxon>Methanobacteriota</taxon>
        <taxon>Stenosarchaea group</taxon>
        <taxon>Halobacteria</taxon>
        <taxon>Halobacteriales</taxon>
        <taxon>Haloferacaceae</taxon>
        <taxon>Halobaculum</taxon>
    </lineage>
</organism>
<dbReference type="Gene3D" id="3.40.50.720">
    <property type="entry name" value="NAD(P)-binding Rossmann-like Domain"/>
    <property type="match status" value="2"/>
</dbReference>
<dbReference type="GeneID" id="79271110"/>
<dbReference type="SUPFAM" id="SSF52283">
    <property type="entry name" value="Formate/glycerate dehydrogenase catalytic domain-like"/>
    <property type="match status" value="1"/>
</dbReference>
<dbReference type="InterPro" id="IPR043322">
    <property type="entry name" value="CtBP"/>
</dbReference>
<reference evidence="7 8" key="1">
    <citation type="journal article" date="2019" name="Int. J. Syst. Evol. Microbiol.">
        <title>The Global Catalogue of Microorganisms (GCM) 10K type strain sequencing project: providing services to taxonomists for standard genome sequencing and annotation.</title>
        <authorList>
            <consortium name="The Broad Institute Genomics Platform"/>
            <consortium name="The Broad Institute Genome Sequencing Center for Infectious Disease"/>
            <person name="Wu L."/>
            <person name="Ma J."/>
        </authorList>
    </citation>
    <scope>NUCLEOTIDE SEQUENCE [LARGE SCALE GENOMIC DNA]</scope>
    <source>
        <strain evidence="7 8">DT55</strain>
    </source>
</reference>
<evidence type="ECO:0000256" key="4">
    <source>
        <dbReference type="RuleBase" id="RU003719"/>
    </source>
</evidence>
<dbReference type="Pfam" id="PF00389">
    <property type="entry name" value="2-Hacid_dh"/>
    <property type="match status" value="1"/>
</dbReference>
<keyword evidence="8" id="KW-1185">Reference proteome</keyword>
<keyword evidence="3" id="KW-0520">NAD</keyword>
<proteinExistence type="inferred from homology"/>
<evidence type="ECO:0000256" key="3">
    <source>
        <dbReference type="ARBA" id="ARBA00023027"/>
    </source>
</evidence>
<comment type="caution">
    <text evidence="7">The sequence shown here is derived from an EMBL/GenBank/DDBJ whole genome shotgun (WGS) entry which is preliminary data.</text>
</comment>